<dbReference type="EMBL" id="CP014854">
    <property type="protein sequence ID" value="ASI99066.1"/>
    <property type="molecule type" value="Genomic_DNA"/>
</dbReference>
<keyword evidence="8" id="KW-1185">Reference proteome</keyword>
<organism evidence="7 8">
    <name type="scientific">Thermococcus celer Vu 13 = JCM 8558</name>
    <dbReference type="NCBI Taxonomy" id="1293037"/>
    <lineage>
        <taxon>Archaea</taxon>
        <taxon>Methanobacteriati</taxon>
        <taxon>Methanobacteriota</taxon>
        <taxon>Thermococci</taxon>
        <taxon>Thermococcales</taxon>
        <taxon>Thermococcaceae</taxon>
        <taxon>Thermococcus</taxon>
    </lineage>
</organism>
<evidence type="ECO:0000256" key="1">
    <source>
        <dbReference type="ARBA" id="ARBA00007287"/>
    </source>
</evidence>
<dbReference type="Pfam" id="PF01978">
    <property type="entry name" value="TrmB"/>
    <property type="match status" value="1"/>
</dbReference>
<dbReference type="InterPro" id="IPR011991">
    <property type="entry name" value="ArsR-like_HTH"/>
</dbReference>
<dbReference type="SUPFAM" id="SSF46785">
    <property type="entry name" value="Winged helix' DNA-binding domain"/>
    <property type="match status" value="1"/>
</dbReference>
<dbReference type="InterPro" id="IPR051797">
    <property type="entry name" value="TrmB-like"/>
</dbReference>
<accession>A0A218P2B0</accession>
<proteinExistence type="inferred from homology"/>
<name>A0A218P2B0_THECE</name>
<dbReference type="InterPro" id="IPR036388">
    <property type="entry name" value="WH-like_DNA-bd_sf"/>
</dbReference>
<evidence type="ECO:0000259" key="6">
    <source>
        <dbReference type="Pfam" id="PF11495"/>
    </source>
</evidence>
<evidence type="ECO:0000259" key="5">
    <source>
        <dbReference type="Pfam" id="PF01978"/>
    </source>
</evidence>
<feature type="domain" description="Transcription regulator TrmB C-terminal" evidence="6">
    <location>
        <begin position="111"/>
        <end position="335"/>
    </location>
</feature>
<comment type="similarity">
    <text evidence="1">Belongs to the transcriptional regulator TrmB family.</text>
</comment>
<dbReference type="RefSeq" id="WP_088863008.1">
    <property type="nucleotide sequence ID" value="NZ_CP014854.1"/>
</dbReference>
<dbReference type="GeneID" id="33324201"/>
<evidence type="ECO:0000256" key="2">
    <source>
        <dbReference type="ARBA" id="ARBA00023015"/>
    </source>
</evidence>
<sequence>MDEREIKSLLKELGLNEYEVRAYLTLIRNGPLTAGELATLSKVPQPRIYDVIRTLMAKGFVTTSEGRPKQVVPINPNNVMNAMKRRYTEKIDALKTALEKLYTPKGEIGSVTVVKSRITLEDYIRQAIKRSRFHLSIAVPHELLGGLENDLMKRKDSIRVNLFVYGGEDVPPLATEIRVREVPDPIIVIQDREMGVYLPYEALTTGNSLHGYGLVIQDNNLLFMLDRYFYHALWPTGRVVYRENKPLSLPKEYIHIRELVSDLREFKLQNPCVEVFGRFVRSGKPVHLVGKIVDFYEDEGKVISNVTVETEDGKRYVVGGWNASLEDIEADRIVLFG</sequence>
<feature type="domain" description="Transcription regulator TrmB N-terminal" evidence="5">
    <location>
        <begin position="10"/>
        <end position="76"/>
    </location>
</feature>
<dbReference type="Pfam" id="PF11495">
    <property type="entry name" value="Regulator_TrmB"/>
    <property type="match status" value="1"/>
</dbReference>
<dbReference type="CDD" id="cd00090">
    <property type="entry name" value="HTH_ARSR"/>
    <property type="match status" value="1"/>
</dbReference>
<evidence type="ECO:0000256" key="3">
    <source>
        <dbReference type="ARBA" id="ARBA00023125"/>
    </source>
</evidence>
<dbReference type="GO" id="GO:0003677">
    <property type="term" value="F:DNA binding"/>
    <property type="evidence" value="ECO:0007669"/>
    <property type="project" value="UniProtKB-KW"/>
</dbReference>
<dbReference type="InterPro" id="IPR002831">
    <property type="entry name" value="Tscrpt_reg_TrmB_N"/>
</dbReference>
<dbReference type="PANTHER" id="PTHR34293:SF1">
    <property type="entry name" value="HTH-TYPE TRANSCRIPTIONAL REGULATOR TRMBL2"/>
    <property type="match status" value="1"/>
</dbReference>
<reference evidence="7 8" key="1">
    <citation type="submission" date="2016-03" db="EMBL/GenBank/DDBJ databases">
        <title>Complete genome sequence of Thermococcus celer.</title>
        <authorList>
            <person name="Oger P.M."/>
        </authorList>
    </citation>
    <scope>NUCLEOTIDE SEQUENCE [LARGE SCALE GENOMIC DNA]</scope>
    <source>
        <strain evidence="7 8">Vu 13</strain>
    </source>
</reference>
<gene>
    <name evidence="7" type="ORF">A3L02_05540</name>
</gene>
<dbReference type="Proteomes" id="UP000197156">
    <property type="component" value="Chromosome"/>
</dbReference>
<dbReference type="KEGG" id="tce:A3L02_05540"/>
<keyword evidence="3" id="KW-0238">DNA-binding</keyword>
<evidence type="ECO:0000313" key="8">
    <source>
        <dbReference type="Proteomes" id="UP000197156"/>
    </source>
</evidence>
<dbReference type="AlphaFoldDB" id="A0A218P2B0"/>
<evidence type="ECO:0000256" key="4">
    <source>
        <dbReference type="ARBA" id="ARBA00023163"/>
    </source>
</evidence>
<dbReference type="PANTHER" id="PTHR34293">
    <property type="entry name" value="HTH-TYPE TRANSCRIPTIONAL REGULATOR TRMBL2"/>
    <property type="match status" value="1"/>
</dbReference>
<dbReference type="Gene3D" id="1.10.10.10">
    <property type="entry name" value="Winged helix-like DNA-binding domain superfamily/Winged helix DNA-binding domain"/>
    <property type="match status" value="1"/>
</dbReference>
<evidence type="ECO:0000313" key="7">
    <source>
        <dbReference type="EMBL" id="ASI99066.1"/>
    </source>
</evidence>
<dbReference type="InterPro" id="IPR036390">
    <property type="entry name" value="WH_DNA-bd_sf"/>
</dbReference>
<dbReference type="Gene3D" id="2.30.30.690">
    <property type="match status" value="1"/>
</dbReference>
<dbReference type="OrthoDB" id="30795at2157"/>
<keyword evidence="2" id="KW-0805">Transcription regulation</keyword>
<protein>
    <submittedName>
        <fullName evidence="7">TrmB family transcriptional regulator</fullName>
    </submittedName>
</protein>
<dbReference type="SUPFAM" id="SSF159071">
    <property type="entry name" value="TrmB C-terminal domain-like"/>
    <property type="match status" value="1"/>
</dbReference>
<dbReference type="InterPro" id="IPR021586">
    <property type="entry name" value="Tscrpt_reg_TrmB_C"/>
</dbReference>
<keyword evidence="4" id="KW-0804">Transcription</keyword>